<keyword evidence="3" id="KW-1185">Reference proteome</keyword>
<dbReference type="InterPro" id="IPR017946">
    <property type="entry name" value="PLC-like_Pdiesterase_TIM-brl"/>
</dbReference>
<dbReference type="AlphaFoldDB" id="A0A4Z0YMC0"/>
<dbReference type="GO" id="GO:0008081">
    <property type="term" value="F:phosphoric diester hydrolase activity"/>
    <property type="evidence" value="ECO:0007669"/>
    <property type="project" value="InterPro"/>
</dbReference>
<dbReference type="InterPro" id="IPR030395">
    <property type="entry name" value="GP_PDE_dom"/>
</dbReference>
<dbReference type="PROSITE" id="PS51704">
    <property type="entry name" value="GP_PDE"/>
    <property type="match status" value="1"/>
</dbReference>
<dbReference type="Proteomes" id="UP000297716">
    <property type="component" value="Unassembled WGS sequence"/>
</dbReference>
<dbReference type="EMBL" id="SKBN01000348">
    <property type="protein sequence ID" value="TGJ78796.1"/>
    <property type="molecule type" value="Genomic_DNA"/>
</dbReference>
<dbReference type="GO" id="GO:0006629">
    <property type="term" value="P:lipid metabolic process"/>
    <property type="evidence" value="ECO:0007669"/>
    <property type="project" value="InterPro"/>
</dbReference>
<comment type="caution">
    <text evidence="2">The sequence shown here is derived from an EMBL/GenBank/DDBJ whole genome shotgun (WGS) entry which is preliminary data.</text>
</comment>
<dbReference type="Gene3D" id="3.20.20.190">
    <property type="entry name" value="Phosphatidylinositol (PI) phosphodiesterase"/>
    <property type="match status" value="1"/>
</dbReference>
<dbReference type="PANTHER" id="PTHR43805">
    <property type="entry name" value="GLYCEROPHOSPHORYL DIESTER PHOSPHODIESTERASE"/>
    <property type="match status" value="1"/>
</dbReference>
<feature type="domain" description="GP-PDE" evidence="1">
    <location>
        <begin position="50"/>
        <end position="157"/>
    </location>
</feature>
<dbReference type="OrthoDB" id="1058301at2759"/>
<dbReference type="STRING" id="37992.A0A4Z0YMC0"/>
<proteinExistence type="predicted"/>
<dbReference type="Pfam" id="PF03009">
    <property type="entry name" value="GDPD"/>
    <property type="match status" value="1"/>
</dbReference>
<evidence type="ECO:0000313" key="3">
    <source>
        <dbReference type="Proteomes" id="UP000297716"/>
    </source>
</evidence>
<evidence type="ECO:0000313" key="2">
    <source>
        <dbReference type="EMBL" id="TGJ78796.1"/>
    </source>
</evidence>
<protein>
    <recommendedName>
        <fullName evidence="1">GP-PDE domain-containing protein</fullName>
    </recommendedName>
</protein>
<feature type="non-terminal residue" evidence="2">
    <location>
        <position position="157"/>
    </location>
</feature>
<dbReference type="PANTHER" id="PTHR43805:SF1">
    <property type="entry name" value="GP-PDE DOMAIN-CONTAINING PROTEIN"/>
    <property type="match status" value="1"/>
</dbReference>
<accession>A0A4Z0YMC0</accession>
<name>A0A4Z0YMC0_9PEZI</name>
<gene>
    <name evidence="2" type="ORF">E0Z10_g9962</name>
</gene>
<sequence length="157" mass="17599">MPALAKYPSIVVAHEQSPLLEPEYEPTTNLTMPKLGLMGSQAIRRGKSVPQTIGHRGFKAAAPENTMAAFRAATEAGVEALETDLHLTRDGVVVLCHDETLQRCYGSKAKVRDLDWSEISQLRTLREPHQPMPRLVDLLEYLNLPDLEDIWLMLDIK</sequence>
<organism evidence="2 3">
    <name type="scientific">Xylaria hypoxylon</name>
    <dbReference type="NCBI Taxonomy" id="37992"/>
    <lineage>
        <taxon>Eukaryota</taxon>
        <taxon>Fungi</taxon>
        <taxon>Dikarya</taxon>
        <taxon>Ascomycota</taxon>
        <taxon>Pezizomycotina</taxon>
        <taxon>Sordariomycetes</taxon>
        <taxon>Xylariomycetidae</taxon>
        <taxon>Xylariales</taxon>
        <taxon>Xylariaceae</taxon>
        <taxon>Xylaria</taxon>
    </lineage>
</organism>
<dbReference type="SUPFAM" id="SSF51695">
    <property type="entry name" value="PLC-like phosphodiesterases"/>
    <property type="match status" value="1"/>
</dbReference>
<reference evidence="2 3" key="1">
    <citation type="submission" date="2019-03" db="EMBL/GenBank/DDBJ databases">
        <title>Draft genome sequence of Xylaria hypoxylon DSM 108379, a ubiquitous saprotrophic-parasitic fungi on hardwood.</title>
        <authorList>
            <person name="Buettner E."/>
            <person name="Leonhardt S."/>
            <person name="Gebauer A.M."/>
            <person name="Liers C."/>
            <person name="Hofrichter M."/>
            <person name="Kellner H."/>
        </authorList>
    </citation>
    <scope>NUCLEOTIDE SEQUENCE [LARGE SCALE GENOMIC DNA]</scope>
    <source>
        <strain evidence="2 3">DSM 108379</strain>
    </source>
</reference>
<evidence type="ECO:0000259" key="1">
    <source>
        <dbReference type="PROSITE" id="PS51704"/>
    </source>
</evidence>